<accession>A0ABQ4P0U4</accession>
<keyword evidence="3" id="KW-1185">Reference proteome</keyword>
<organism evidence="2 3">
    <name type="scientific">Shewanella colwelliana</name>
    <name type="common">Alteromonas colwelliana</name>
    <dbReference type="NCBI Taxonomy" id="23"/>
    <lineage>
        <taxon>Bacteria</taxon>
        <taxon>Pseudomonadati</taxon>
        <taxon>Pseudomonadota</taxon>
        <taxon>Gammaproteobacteria</taxon>
        <taxon>Alteromonadales</taxon>
        <taxon>Shewanellaceae</taxon>
        <taxon>Shewanella</taxon>
    </lineage>
</organism>
<evidence type="ECO:0000313" key="3">
    <source>
        <dbReference type="Proteomes" id="UP000773469"/>
    </source>
</evidence>
<feature type="domain" description="DUF6998" evidence="1">
    <location>
        <begin position="11"/>
        <end position="144"/>
    </location>
</feature>
<reference evidence="2 3" key="1">
    <citation type="submission" date="2021-05" db="EMBL/GenBank/DDBJ databases">
        <title>Molecular characterization for Shewanella algae harboring chromosomal blaOXA-55-like strains isolated from clinical and environment sample.</title>
        <authorList>
            <person name="Ohama Y."/>
            <person name="Aoki K."/>
            <person name="Harada S."/>
            <person name="Moriya K."/>
            <person name="Ishii Y."/>
            <person name="Tateda K."/>
        </authorList>
    </citation>
    <scope>NUCLEOTIDE SEQUENCE [LARGE SCALE GENOMIC DNA]</scope>
    <source>
        <strain evidence="2 3">MBTL60-118</strain>
    </source>
</reference>
<evidence type="ECO:0000313" key="2">
    <source>
        <dbReference type="EMBL" id="GIU41131.1"/>
    </source>
</evidence>
<name>A0ABQ4P0U4_SHECO</name>
<dbReference type="RefSeq" id="WP_259655914.1">
    <property type="nucleotide sequence ID" value="NZ_BPEU01000013.1"/>
</dbReference>
<dbReference type="Pfam" id="PF22522">
    <property type="entry name" value="DUF6998"/>
    <property type="match status" value="1"/>
</dbReference>
<sequence>MNHARFQSLIKQLYSTVSELEKMFPGRHFTPDGHMVGSIGECLVADAYGLNLQTASNKGFDATSENGLKVEIKATQSNRVAFRSCPEHAIVIKIDKSGTFEEIYNGSGARVFEHFTGKPLPSNGQYQISISKLKQLQGLVPSEEVLPQVEQTGETMTESTRHHNTQVLTNNGFKQFSNTTVFFKEEISVISPSVAQNSTGGYWFDLRKVNLDRLSTNAYLLVRVVPDQFILIALSDIKSLITEELMDNRPHSGDVWGVKMDFDNSNCKVQLYSNKDSTTRVYCNVLTVDSVIKALRSL</sequence>
<protein>
    <recommendedName>
        <fullName evidence="1">DUF6998 domain-containing protein</fullName>
    </recommendedName>
</protein>
<evidence type="ECO:0000259" key="1">
    <source>
        <dbReference type="Pfam" id="PF22522"/>
    </source>
</evidence>
<dbReference type="Proteomes" id="UP000773469">
    <property type="component" value="Unassembled WGS sequence"/>
</dbReference>
<comment type="caution">
    <text evidence="2">The sequence shown here is derived from an EMBL/GenBank/DDBJ whole genome shotgun (WGS) entry which is preliminary data.</text>
</comment>
<dbReference type="EMBL" id="BPEU01000013">
    <property type="protein sequence ID" value="GIU41131.1"/>
    <property type="molecule type" value="Genomic_DNA"/>
</dbReference>
<gene>
    <name evidence="2" type="ORF">TUM3794_20960</name>
</gene>
<dbReference type="InterPro" id="IPR054267">
    <property type="entry name" value="DUF6998"/>
</dbReference>
<proteinExistence type="predicted"/>